<feature type="transmembrane region" description="Helical" evidence="5">
    <location>
        <begin position="61"/>
        <end position="85"/>
    </location>
</feature>
<comment type="caution">
    <text evidence="6">The sequence shown here is derived from an EMBL/GenBank/DDBJ whole genome shotgun (WGS) entry which is preliminary data.</text>
</comment>
<feature type="transmembrane region" description="Helical" evidence="5">
    <location>
        <begin position="31"/>
        <end position="49"/>
    </location>
</feature>
<gene>
    <name evidence="6" type="ORF">COT93_00965</name>
</gene>
<feature type="transmembrane region" description="Helical" evidence="5">
    <location>
        <begin position="105"/>
        <end position="127"/>
    </location>
</feature>
<dbReference type="Proteomes" id="UP000229972">
    <property type="component" value="Unassembled WGS sequence"/>
</dbReference>
<reference evidence="7" key="1">
    <citation type="submission" date="2017-09" db="EMBL/GenBank/DDBJ databases">
        <title>Depth-based differentiation of microbial function through sediment-hosted aquifers and enrichment of novel symbionts in the deep terrestrial subsurface.</title>
        <authorList>
            <person name="Probst A.J."/>
            <person name="Ladd B."/>
            <person name="Jarett J.K."/>
            <person name="Geller-Mcgrath D.E."/>
            <person name="Sieber C.M.K."/>
            <person name="Emerson J.B."/>
            <person name="Anantharaman K."/>
            <person name="Thomas B.C."/>
            <person name="Malmstrom R."/>
            <person name="Stieglmeier M."/>
            <person name="Klingl A."/>
            <person name="Woyke T."/>
            <person name="Ryan C.M."/>
            <person name="Banfield J.F."/>
        </authorList>
    </citation>
    <scope>NUCLEOTIDE SEQUENCE [LARGE SCALE GENOMIC DNA]</scope>
</reference>
<feature type="transmembrane region" description="Helical" evidence="5">
    <location>
        <begin position="6"/>
        <end position="24"/>
    </location>
</feature>
<evidence type="ECO:0008006" key="8">
    <source>
        <dbReference type="Google" id="ProtNLM"/>
    </source>
</evidence>
<proteinExistence type="predicted"/>
<dbReference type="AlphaFoldDB" id="A0A2H0V9A0"/>
<dbReference type="Pfam" id="PF02674">
    <property type="entry name" value="Colicin_V"/>
    <property type="match status" value="1"/>
</dbReference>
<keyword evidence="4 5" id="KW-0472">Membrane</keyword>
<evidence type="ECO:0000256" key="1">
    <source>
        <dbReference type="ARBA" id="ARBA00004141"/>
    </source>
</evidence>
<evidence type="ECO:0000313" key="7">
    <source>
        <dbReference type="Proteomes" id="UP000229972"/>
    </source>
</evidence>
<name>A0A2H0V9A0_9BACT</name>
<keyword evidence="2 5" id="KW-0812">Transmembrane</keyword>
<organism evidence="6 7">
    <name type="scientific">Candidatus Falkowbacteria bacterium CG10_big_fil_rev_8_21_14_0_10_37_18</name>
    <dbReference type="NCBI Taxonomy" id="1974562"/>
    <lineage>
        <taxon>Bacteria</taxon>
        <taxon>Candidatus Falkowiibacteriota</taxon>
    </lineage>
</organism>
<dbReference type="GO" id="GO:0009403">
    <property type="term" value="P:toxin biosynthetic process"/>
    <property type="evidence" value="ECO:0007669"/>
    <property type="project" value="InterPro"/>
</dbReference>
<evidence type="ECO:0000256" key="4">
    <source>
        <dbReference type="ARBA" id="ARBA00023136"/>
    </source>
</evidence>
<dbReference type="PANTHER" id="PTHR37306">
    <property type="entry name" value="COLICIN V PRODUCTION PROTEIN"/>
    <property type="match status" value="1"/>
</dbReference>
<dbReference type="InterPro" id="IPR003825">
    <property type="entry name" value="Colicin-V_CvpA"/>
</dbReference>
<evidence type="ECO:0000256" key="5">
    <source>
        <dbReference type="SAM" id="Phobius"/>
    </source>
</evidence>
<dbReference type="PANTHER" id="PTHR37306:SF1">
    <property type="entry name" value="COLICIN V PRODUCTION PROTEIN"/>
    <property type="match status" value="1"/>
</dbReference>
<sequence length="171" mass="18521">MSIFDISLLIILGGFVLSGLFKGIIRMVGQLASLIVGAYVASHYYLFVFDWFKAWAVGHEGIAKVLAFIIVFVLIAKLTDLAFVLLEKAFKIIAIIPGSRYLNNLLGASLGLLEGALVLGLILYVASRYVIIGNFFGEQLTASLIAPLLLDVVALIQPLLPEALKTLQSII</sequence>
<evidence type="ECO:0000313" key="6">
    <source>
        <dbReference type="EMBL" id="PIR95684.1"/>
    </source>
</evidence>
<dbReference type="EMBL" id="PFAL01000012">
    <property type="protein sequence ID" value="PIR95684.1"/>
    <property type="molecule type" value="Genomic_DNA"/>
</dbReference>
<dbReference type="GO" id="GO:0016020">
    <property type="term" value="C:membrane"/>
    <property type="evidence" value="ECO:0007669"/>
    <property type="project" value="UniProtKB-SubCell"/>
</dbReference>
<comment type="subcellular location">
    <subcellularLocation>
        <location evidence="1">Membrane</location>
        <topology evidence="1">Multi-pass membrane protein</topology>
    </subcellularLocation>
</comment>
<evidence type="ECO:0000256" key="3">
    <source>
        <dbReference type="ARBA" id="ARBA00022989"/>
    </source>
</evidence>
<accession>A0A2H0V9A0</accession>
<protein>
    <recommendedName>
        <fullName evidence="8">Colicin V production protein</fullName>
    </recommendedName>
</protein>
<evidence type="ECO:0000256" key="2">
    <source>
        <dbReference type="ARBA" id="ARBA00022692"/>
    </source>
</evidence>
<keyword evidence="3 5" id="KW-1133">Transmembrane helix</keyword>